<dbReference type="PANTHER" id="PTHR24291:SF134">
    <property type="entry name" value="CAROTENE EPSILON-MONOOXYGENASE, CHLOROPLASTIC"/>
    <property type="match status" value="1"/>
</dbReference>
<dbReference type="GO" id="GO:0004497">
    <property type="term" value="F:monooxygenase activity"/>
    <property type="evidence" value="ECO:0007669"/>
    <property type="project" value="InterPro"/>
</dbReference>
<comment type="similarity">
    <text evidence="1">Belongs to the cytochrome P450 family.</text>
</comment>
<dbReference type="Pfam" id="PF00067">
    <property type="entry name" value="p450"/>
    <property type="match status" value="1"/>
</dbReference>
<reference evidence="3 4" key="1">
    <citation type="journal article" date="2021" name="bioRxiv">
        <title>The Gossypium anomalum genome as a resource for cotton improvement and evolutionary analysis of hybrid incompatibility.</title>
        <authorList>
            <person name="Grover C.E."/>
            <person name="Yuan D."/>
            <person name="Arick M.A."/>
            <person name="Miller E.R."/>
            <person name="Hu G."/>
            <person name="Peterson D.G."/>
            <person name="Wendel J.F."/>
            <person name="Udall J.A."/>
        </authorList>
    </citation>
    <scope>NUCLEOTIDE SEQUENCE [LARGE SCALE GENOMIC DNA]</scope>
    <source>
        <strain evidence="3">JFW-Udall</strain>
        <tissue evidence="3">Leaf</tissue>
    </source>
</reference>
<dbReference type="EMBL" id="JAHUZN010000011">
    <property type="protein sequence ID" value="KAG8479877.1"/>
    <property type="molecule type" value="Genomic_DNA"/>
</dbReference>
<dbReference type="CDD" id="cd11046">
    <property type="entry name" value="CYP97"/>
    <property type="match status" value="1"/>
</dbReference>
<evidence type="ECO:0000313" key="4">
    <source>
        <dbReference type="Proteomes" id="UP000701853"/>
    </source>
</evidence>
<evidence type="ECO:0000313" key="3">
    <source>
        <dbReference type="EMBL" id="KAG8479877.1"/>
    </source>
</evidence>
<dbReference type="SUPFAM" id="SSF48264">
    <property type="entry name" value="Cytochrome P450"/>
    <property type="match status" value="1"/>
</dbReference>
<dbReference type="InterPro" id="IPR050196">
    <property type="entry name" value="Cytochrome_P450_Monoox"/>
</dbReference>
<organism evidence="3 4">
    <name type="scientific">Gossypium anomalum</name>
    <dbReference type="NCBI Taxonomy" id="47600"/>
    <lineage>
        <taxon>Eukaryota</taxon>
        <taxon>Viridiplantae</taxon>
        <taxon>Streptophyta</taxon>
        <taxon>Embryophyta</taxon>
        <taxon>Tracheophyta</taxon>
        <taxon>Spermatophyta</taxon>
        <taxon>Magnoliopsida</taxon>
        <taxon>eudicotyledons</taxon>
        <taxon>Gunneridae</taxon>
        <taxon>Pentapetalae</taxon>
        <taxon>rosids</taxon>
        <taxon>malvids</taxon>
        <taxon>Malvales</taxon>
        <taxon>Malvaceae</taxon>
        <taxon>Malvoideae</taxon>
        <taxon>Gossypium</taxon>
    </lineage>
</organism>
<dbReference type="GO" id="GO:0020037">
    <property type="term" value="F:heme binding"/>
    <property type="evidence" value="ECO:0007669"/>
    <property type="project" value="InterPro"/>
</dbReference>
<keyword evidence="2" id="KW-0408">Iron</keyword>
<evidence type="ECO:0000256" key="2">
    <source>
        <dbReference type="PIRSR" id="PIRSR602401-1"/>
    </source>
</evidence>
<dbReference type="InterPro" id="IPR001128">
    <property type="entry name" value="Cyt_P450"/>
</dbReference>
<keyword evidence="2" id="KW-0479">Metal-binding</keyword>
<dbReference type="OrthoDB" id="1470350at2759"/>
<dbReference type="GO" id="GO:0016705">
    <property type="term" value="F:oxidoreductase activity, acting on paired donors, with incorporation or reduction of molecular oxygen"/>
    <property type="evidence" value="ECO:0007669"/>
    <property type="project" value="InterPro"/>
</dbReference>
<protein>
    <recommendedName>
        <fullName evidence="5">Carotene epsilon-monooxygenase</fullName>
    </recommendedName>
</protein>
<dbReference type="Gene3D" id="1.10.630.10">
    <property type="entry name" value="Cytochrome P450"/>
    <property type="match status" value="1"/>
</dbReference>
<comment type="caution">
    <text evidence="3">The sequence shown here is derived from an EMBL/GenBank/DDBJ whole genome shotgun (WGS) entry which is preliminary data.</text>
</comment>
<accession>A0A8J5YEN8</accession>
<name>A0A8J5YEN8_9ROSI</name>
<dbReference type="GO" id="GO:0009507">
    <property type="term" value="C:chloroplast"/>
    <property type="evidence" value="ECO:0007669"/>
    <property type="project" value="TreeGrafter"/>
</dbReference>
<dbReference type="AlphaFoldDB" id="A0A8J5YEN8"/>
<gene>
    <name evidence="3" type="ORF">CXB51_029595</name>
</gene>
<dbReference type="InterPro" id="IPR036396">
    <property type="entry name" value="Cyt_P450_sf"/>
</dbReference>
<comment type="cofactor">
    <cofactor evidence="2">
        <name>heme</name>
        <dbReference type="ChEBI" id="CHEBI:30413"/>
    </cofactor>
</comment>
<evidence type="ECO:0008006" key="5">
    <source>
        <dbReference type="Google" id="ProtNLM"/>
    </source>
</evidence>
<keyword evidence="2" id="KW-0349">Heme</keyword>
<feature type="binding site" description="axial binding residue" evidence="2">
    <location>
        <position position="481"/>
    </location>
    <ligand>
        <name>heme</name>
        <dbReference type="ChEBI" id="CHEBI:30413"/>
    </ligand>
    <ligandPart>
        <name>Fe</name>
        <dbReference type="ChEBI" id="CHEBI:18248"/>
    </ligandPart>
</feature>
<dbReference type="InterPro" id="IPR002401">
    <property type="entry name" value="Cyt_P450_E_grp-I"/>
</dbReference>
<dbReference type="Proteomes" id="UP000701853">
    <property type="component" value="Chromosome 11"/>
</dbReference>
<dbReference type="PANTHER" id="PTHR24291">
    <property type="entry name" value="CYTOCHROME P450 FAMILY 4"/>
    <property type="match status" value="1"/>
</dbReference>
<dbReference type="PRINTS" id="PR00463">
    <property type="entry name" value="EP450I"/>
</dbReference>
<keyword evidence="4" id="KW-1185">Reference proteome</keyword>
<evidence type="ECO:0000256" key="1">
    <source>
        <dbReference type="ARBA" id="ARBA00010617"/>
    </source>
</evidence>
<dbReference type="PRINTS" id="PR00385">
    <property type="entry name" value="P450"/>
</dbReference>
<sequence>MQSYLAPSSFTFPSFPSQKPINKTIPFQSFTIKSSIDKTPTTKPKPTTPSKTTSWVSPNWLTSLTKSLTLGSNDDSGIPIASAQLEDVSELLGGALFLPLFKWMNEYGPIYRLAAGPRNFVVVSNPAIAKHVLRNYGKYAKGLVSEVSEFLFGSGFAIAEGSLWTVRRRAVVPSLHKKYLSVMVDRVFCKCAERLVEKLQPFALDGTAVNMEEKFSQLTLDVIGLSVFNYNFDSLTTDSPVIDAVYTALKEAELRSTDILPYWKISALCKIVPRQIKAEKAVTVIRKAVEELIVKCKEIVEKEGERINEEEYVNDADPSILRFLLASREEVSSLQLRDDLLSMLVAGHETTGSVLTWTLYLLSKDPSALLKAQQEVDRVLEGRNPTYEDIKDLKFLTRCITESLRLYPHPPVLIRRAQVDDVLPGDYKVKAGQDIMISVYNIHHSSQVWERAEEFVPERFDLESSVPNESNTDYSGGPRKCVGDQFALLEAIVALAIFLQRLNFELVPDQNISMTTGATIHTTNGLYMKLSQRMPDISSSTSKGLDFSILAVKGTDCDICSWT</sequence>
<dbReference type="GO" id="GO:0016117">
    <property type="term" value="P:carotenoid biosynthetic process"/>
    <property type="evidence" value="ECO:0007669"/>
    <property type="project" value="TreeGrafter"/>
</dbReference>
<proteinExistence type="inferred from homology"/>
<dbReference type="GO" id="GO:0005506">
    <property type="term" value="F:iron ion binding"/>
    <property type="evidence" value="ECO:0007669"/>
    <property type="project" value="InterPro"/>
</dbReference>